<name>A0ABT3T939_9GAMM</name>
<evidence type="ECO:0000256" key="4">
    <source>
        <dbReference type="ARBA" id="ARBA00023014"/>
    </source>
</evidence>
<dbReference type="PANTHER" id="PTHR43742">
    <property type="entry name" value="TRIMETHYLAMINE-N-OXIDE REDUCTASE"/>
    <property type="match status" value="1"/>
</dbReference>
<dbReference type="Pfam" id="PF00384">
    <property type="entry name" value="Molybdopterin"/>
    <property type="match status" value="1"/>
</dbReference>
<dbReference type="Gene3D" id="2.20.25.90">
    <property type="entry name" value="ADC-like domains"/>
    <property type="match status" value="1"/>
</dbReference>
<dbReference type="RefSeq" id="WP_279250385.1">
    <property type="nucleotide sequence ID" value="NZ_SHNO01000001.1"/>
</dbReference>
<dbReference type="Gene3D" id="3.40.228.10">
    <property type="entry name" value="Dimethylsulfoxide Reductase, domain 2"/>
    <property type="match status" value="1"/>
</dbReference>
<protein>
    <submittedName>
        <fullName evidence="6">Molybdopterin oxidoreductase family protein</fullName>
    </submittedName>
</protein>
<feature type="domain" description="4Fe-4S Mo/W bis-MGD-type" evidence="5">
    <location>
        <begin position="3"/>
        <end position="59"/>
    </location>
</feature>
<dbReference type="InterPro" id="IPR006657">
    <property type="entry name" value="MoPterin_dinucl-bd_dom"/>
</dbReference>
<sequence length="702" mass="76978">MNRKTHHRACHLCEAICGLVIETDGADIVSIKGDKSDPLSRGHICPKAIALKDLHTDPDRLRTPIKKVRSENGEDYWEDISWDEALDTTAAQLARVIAEHGVNAVGIYMGNPSVHNYGMMTHQGNLFQHIRSDNRFSATSVDQLPHHLTSLWLYGHKLLIPVPDVDNTDYLLMLGANPLASNGSIWTVPGVKKRLKALTARDGKLVVIDPRRTETAGIASEHQFIRPGTDALFLLALLNTLFSEHLTEPGALAGFTSGLDAVSTAIEVFTPDFAAAHTGIAADTIRRIAREFAAADKAVCYGRMGVSTQAYGALCQWTIQLINIATGNLDRPGGSLFATPAVDTLMTSSPGGHNRHQSRVRNLPEFDRELPAACLAEEITTPGEGQIRALFTGAGNPVLSTPNGQQLDTAMEGLEFMVSLDPYINETTRHADIILPPTSPLEHDHYDISFHLFAVRNTTRHNEPVFDKPEGSLHDWEIFNQLGNRLALLLDKPEQPAMAPHEIIDLGLQVGPHNEKGLSLEKLRQQPSGIDLGPLQSQLPQRLATPQKRICCDTPEAIADLGRLQEDFQKPDSTEFRMIGRRHVRSNNSWMHNYHRLMKGRDRCTLMMHPHDMDRLGIETGARATLSSRVGSVDVTVEGTDEIMPGVVSLPHGFGHDRQGVRMQTAVSHAGVSCNDITDDQYLDQLSGNAAVNGVPVTVCPS</sequence>
<dbReference type="Proteomes" id="UP001143304">
    <property type="component" value="Unassembled WGS sequence"/>
</dbReference>
<dbReference type="PANTHER" id="PTHR43742:SF6">
    <property type="entry name" value="OXIDOREDUCTASE YYAE-RELATED"/>
    <property type="match status" value="1"/>
</dbReference>
<dbReference type="InterPro" id="IPR006656">
    <property type="entry name" value="Mopterin_OxRdtase"/>
</dbReference>
<keyword evidence="3" id="KW-0408">Iron</keyword>
<dbReference type="InterPro" id="IPR050612">
    <property type="entry name" value="Prok_Mopterin_Oxidored"/>
</dbReference>
<keyword evidence="2" id="KW-0479">Metal-binding</keyword>
<dbReference type="EMBL" id="SHNO01000001">
    <property type="protein sequence ID" value="MCX2978690.1"/>
    <property type="molecule type" value="Genomic_DNA"/>
</dbReference>
<comment type="similarity">
    <text evidence="1">Belongs to the prokaryotic molybdopterin-containing oxidoreductase family.</text>
</comment>
<organism evidence="6 7">
    <name type="scientific">Candidatus Marimicrobium litorale</name>
    <dbReference type="NCBI Taxonomy" id="2518991"/>
    <lineage>
        <taxon>Bacteria</taxon>
        <taxon>Pseudomonadati</taxon>
        <taxon>Pseudomonadota</taxon>
        <taxon>Gammaproteobacteria</taxon>
        <taxon>Cellvibrionales</taxon>
        <taxon>Halieaceae</taxon>
        <taxon>Marimicrobium</taxon>
    </lineage>
</organism>
<dbReference type="SUPFAM" id="SSF50692">
    <property type="entry name" value="ADC-like"/>
    <property type="match status" value="1"/>
</dbReference>
<evidence type="ECO:0000313" key="6">
    <source>
        <dbReference type="EMBL" id="MCX2978690.1"/>
    </source>
</evidence>
<dbReference type="InterPro" id="IPR009010">
    <property type="entry name" value="Asp_de-COase-like_dom_sf"/>
</dbReference>
<evidence type="ECO:0000259" key="5">
    <source>
        <dbReference type="PROSITE" id="PS51669"/>
    </source>
</evidence>
<dbReference type="SMART" id="SM00926">
    <property type="entry name" value="Molybdop_Fe4S4"/>
    <property type="match status" value="1"/>
</dbReference>
<accession>A0ABT3T939</accession>
<dbReference type="InterPro" id="IPR006963">
    <property type="entry name" value="Mopterin_OxRdtase_4Fe-4S_dom"/>
</dbReference>
<dbReference type="Gene3D" id="3.40.50.740">
    <property type="match status" value="1"/>
</dbReference>
<dbReference type="SUPFAM" id="SSF53706">
    <property type="entry name" value="Formate dehydrogenase/DMSO reductase, domains 1-3"/>
    <property type="match status" value="1"/>
</dbReference>
<dbReference type="Gene3D" id="2.40.40.20">
    <property type="match status" value="1"/>
</dbReference>
<dbReference type="PROSITE" id="PS51669">
    <property type="entry name" value="4FE4S_MOW_BIS_MGD"/>
    <property type="match status" value="1"/>
</dbReference>
<proteinExistence type="inferred from homology"/>
<dbReference type="CDD" id="cd02782">
    <property type="entry name" value="MopB_CT_1"/>
    <property type="match status" value="1"/>
</dbReference>
<dbReference type="Pfam" id="PF01568">
    <property type="entry name" value="Molydop_binding"/>
    <property type="match status" value="1"/>
</dbReference>
<keyword evidence="7" id="KW-1185">Reference proteome</keyword>
<dbReference type="Pfam" id="PF04879">
    <property type="entry name" value="Molybdop_Fe4S4"/>
    <property type="match status" value="1"/>
</dbReference>
<keyword evidence="4" id="KW-0411">Iron-sulfur</keyword>
<evidence type="ECO:0000256" key="3">
    <source>
        <dbReference type="ARBA" id="ARBA00023004"/>
    </source>
</evidence>
<evidence type="ECO:0000256" key="2">
    <source>
        <dbReference type="ARBA" id="ARBA00022723"/>
    </source>
</evidence>
<reference evidence="6" key="1">
    <citation type="submission" date="2019-02" db="EMBL/GenBank/DDBJ databases">
        <authorList>
            <person name="Li S.-H."/>
        </authorList>
    </citation>
    <scope>NUCLEOTIDE SEQUENCE</scope>
    <source>
        <strain evidence="6">IMCC11814</strain>
    </source>
</reference>
<evidence type="ECO:0000313" key="7">
    <source>
        <dbReference type="Proteomes" id="UP001143304"/>
    </source>
</evidence>
<evidence type="ECO:0000256" key="1">
    <source>
        <dbReference type="ARBA" id="ARBA00010312"/>
    </source>
</evidence>
<gene>
    <name evidence="6" type="ORF">EYC82_15090</name>
</gene>
<comment type="caution">
    <text evidence="6">The sequence shown here is derived from an EMBL/GenBank/DDBJ whole genome shotgun (WGS) entry which is preliminary data.</text>
</comment>